<dbReference type="EMBL" id="JABFTP020000021">
    <property type="protein sequence ID" value="KAL3268780.1"/>
    <property type="molecule type" value="Genomic_DNA"/>
</dbReference>
<proteinExistence type="predicted"/>
<dbReference type="AlphaFoldDB" id="A0ABD2MQU6"/>
<evidence type="ECO:0000259" key="2">
    <source>
        <dbReference type="PROSITE" id="PS51082"/>
    </source>
</evidence>
<feature type="region of interest" description="Disordered" evidence="1">
    <location>
        <begin position="468"/>
        <end position="492"/>
    </location>
</feature>
<feature type="compositionally biased region" description="Polar residues" evidence="1">
    <location>
        <begin position="173"/>
        <end position="189"/>
    </location>
</feature>
<dbReference type="SMART" id="SM00246">
    <property type="entry name" value="WH2"/>
    <property type="match status" value="1"/>
</dbReference>
<organism evidence="3 4">
    <name type="scientific">Cryptolaemus montrouzieri</name>
    <dbReference type="NCBI Taxonomy" id="559131"/>
    <lineage>
        <taxon>Eukaryota</taxon>
        <taxon>Metazoa</taxon>
        <taxon>Ecdysozoa</taxon>
        <taxon>Arthropoda</taxon>
        <taxon>Hexapoda</taxon>
        <taxon>Insecta</taxon>
        <taxon>Pterygota</taxon>
        <taxon>Neoptera</taxon>
        <taxon>Endopterygota</taxon>
        <taxon>Coleoptera</taxon>
        <taxon>Polyphaga</taxon>
        <taxon>Cucujiformia</taxon>
        <taxon>Coccinelloidea</taxon>
        <taxon>Coccinellidae</taxon>
        <taxon>Scymninae</taxon>
        <taxon>Scymnini</taxon>
        <taxon>Cryptolaemus</taxon>
    </lineage>
</organism>
<sequence length="492" mass="52457">MPGPPPPPPVAPPPPMLGTPPVFNAPKASDDRAALLKSIQKGAKLKKTVTNDKSAPMIGNKTGKVTNNNSSQPVNNGGSNFGISSAPNGMALGGLFAGGMPKLKPTKNRLGNSLSNNPSNNMNEEQNGYMRSPRERSPAQPVAPFNFSSIQNEVKKKLANDNRDRGPPPPTPTMESVTAEFNNISTHQKSSSSTSFVHPNAPPNSSSLHRKTQSNVNLSSLESTLSPLTPASSLSISSKSINHGKPHLAPKPPILNDKPRTPPKKQVTNGKAVSRAHSLKSPRSPSSPSLDSPMDTAIKYGTVRNMSSVLSHSLGNNLNSRSKMTLNGRPTAPPPSVPGTAPSHQSQHNVSGSSQPSKSALMKPPNHAPPPPPNAYPQPPNHAPPPPPHKTLSIKTSGTSFSPSQAPPPPPPPRNSSMRDQNNTHRKAPSMTDFDDRFKDMFRSPSSFPRPPPFRNVLKIYSNRQVVNKQQAPPPPSPILPNNRLWDVPSSC</sequence>
<feature type="compositionally biased region" description="Pro residues" evidence="1">
    <location>
        <begin position="366"/>
        <end position="389"/>
    </location>
</feature>
<feature type="region of interest" description="Disordered" evidence="1">
    <location>
        <begin position="1"/>
        <end position="27"/>
    </location>
</feature>
<accession>A0ABD2MQU6</accession>
<feature type="compositionally biased region" description="Polar residues" evidence="1">
    <location>
        <begin position="203"/>
        <end position="217"/>
    </location>
</feature>
<feature type="compositionally biased region" description="Polar residues" evidence="1">
    <location>
        <begin position="63"/>
        <end position="87"/>
    </location>
</feature>
<evidence type="ECO:0000313" key="3">
    <source>
        <dbReference type="EMBL" id="KAL3268780.1"/>
    </source>
</evidence>
<feature type="compositionally biased region" description="Polar residues" evidence="1">
    <location>
        <begin position="311"/>
        <end position="325"/>
    </location>
</feature>
<evidence type="ECO:0000256" key="1">
    <source>
        <dbReference type="SAM" id="MobiDB-lite"/>
    </source>
</evidence>
<keyword evidence="4" id="KW-1185">Reference proteome</keyword>
<dbReference type="InterPro" id="IPR003124">
    <property type="entry name" value="WH2_dom"/>
</dbReference>
<name>A0ABD2MQU6_9CUCU</name>
<feature type="compositionally biased region" description="Basic and acidic residues" evidence="1">
    <location>
        <begin position="153"/>
        <end position="166"/>
    </location>
</feature>
<feature type="compositionally biased region" description="Low complexity" evidence="1">
    <location>
        <begin position="279"/>
        <end position="293"/>
    </location>
</feature>
<evidence type="ECO:0000313" key="4">
    <source>
        <dbReference type="Proteomes" id="UP001516400"/>
    </source>
</evidence>
<dbReference type="Proteomes" id="UP001516400">
    <property type="component" value="Unassembled WGS sequence"/>
</dbReference>
<feature type="compositionally biased region" description="Low complexity" evidence="1">
    <location>
        <begin position="218"/>
        <end position="241"/>
    </location>
</feature>
<feature type="compositionally biased region" description="Low complexity" evidence="1">
    <location>
        <begin position="108"/>
        <end position="128"/>
    </location>
</feature>
<dbReference type="PROSITE" id="PS51082">
    <property type="entry name" value="WH2"/>
    <property type="match status" value="1"/>
</dbReference>
<feature type="compositionally biased region" description="Pro residues" evidence="1">
    <location>
        <begin position="1"/>
        <end position="18"/>
    </location>
</feature>
<gene>
    <name evidence="3" type="ORF">HHI36_007879</name>
</gene>
<reference evidence="3 4" key="1">
    <citation type="journal article" date="2021" name="BMC Biol.">
        <title>Horizontally acquired antibacterial genes associated with adaptive radiation of ladybird beetles.</title>
        <authorList>
            <person name="Li H.S."/>
            <person name="Tang X.F."/>
            <person name="Huang Y.H."/>
            <person name="Xu Z.Y."/>
            <person name="Chen M.L."/>
            <person name="Du X.Y."/>
            <person name="Qiu B.Y."/>
            <person name="Chen P.T."/>
            <person name="Zhang W."/>
            <person name="Slipinski A."/>
            <person name="Escalona H.E."/>
            <person name="Waterhouse R.M."/>
            <person name="Zwick A."/>
            <person name="Pang H."/>
        </authorList>
    </citation>
    <scope>NUCLEOTIDE SEQUENCE [LARGE SCALE GENOMIC DNA]</scope>
    <source>
        <strain evidence="3">SYSU2018</strain>
    </source>
</reference>
<dbReference type="Pfam" id="PF02205">
    <property type="entry name" value="WH2"/>
    <property type="match status" value="1"/>
</dbReference>
<feature type="region of interest" description="Disordered" evidence="1">
    <location>
        <begin position="311"/>
        <end position="454"/>
    </location>
</feature>
<feature type="compositionally biased region" description="Polar residues" evidence="1">
    <location>
        <begin position="393"/>
        <end position="404"/>
    </location>
</feature>
<feature type="domain" description="WH2" evidence="2">
    <location>
        <begin position="31"/>
        <end position="48"/>
    </location>
</feature>
<feature type="region of interest" description="Disordered" evidence="1">
    <location>
        <begin position="40"/>
        <end position="299"/>
    </location>
</feature>
<feature type="compositionally biased region" description="Polar residues" evidence="1">
    <location>
        <begin position="342"/>
        <end position="358"/>
    </location>
</feature>
<comment type="caution">
    <text evidence="3">The sequence shown here is derived from an EMBL/GenBank/DDBJ whole genome shotgun (WGS) entry which is preliminary data.</text>
</comment>
<feature type="compositionally biased region" description="Pro residues" evidence="1">
    <location>
        <begin position="405"/>
        <end position="414"/>
    </location>
</feature>
<protein>
    <recommendedName>
        <fullName evidence="2">WH2 domain-containing protein</fullName>
    </recommendedName>
</protein>